<feature type="non-terminal residue" evidence="2">
    <location>
        <position position="1"/>
    </location>
</feature>
<feature type="region of interest" description="Disordered" evidence="1">
    <location>
        <begin position="1"/>
        <end position="31"/>
    </location>
</feature>
<feature type="compositionally biased region" description="Basic and acidic residues" evidence="1">
    <location>
        <begin position="1"/>
        <end position="15"/>
    </location>
</feature>
<dbReference type="InterPro" id="IPR014710">
    <property type="entry name" value="RmlC-like_jellyroll"/>
</dbReference>
<proteinExistence type="predicted"/>
<feature type="non-terminal residue" evidence="2">
    <location>
        <position position="204"/>
    </location>
</feature>
<name>A0ABN9R4C2_9DINO</name>
<dbReference type="Proteomes" id="UP001189429">
    <property type="component" value="Unassembled WGS sequence"/>
</dbReference>
<dbReference type="Gene3D" id="2.60.120.10">
    <property type="entry name" value="Jelly Rolls"/>
    <property type="match status" value="1"/>
</dbReference>
<dbReference type="EMBL" id="CAUYUJ010004995">
    <property type="protein sequence ID" value="CAK0811843.1"/>
    <property type="molecule type" value="Genomic_DNA"/>
</dbReference>
<evidence type="ECO:0000313" key="2">
    <source>
        <dbReference type="EMBL" id="CAK0811843.1"/>
    </source>
</evidence>
<sequence length="204" mass="23053">EQEKRERPQGERERLPSPCSQQAGARPHRGAFDPRAVLPGLADGCRLGAVGLRRLPGCWLACGRITFSSMDEMIETMKEQAARAEPLVVEGAGIIGTERWADVEGHLGGLLGDRAVLVKRSPSQRFRYFDLKKNTGRYDFKQPLREEQMCLRDFLAESRFILEEGRAERMYLQETLSGHAEMAEEFASWRWELLIRVSSACGCP</sequence>
<reference evidence="2" key="1">
    <citation type="submission" date="2023-10" db="EMBL/GenBank/DDBJ databases">
        <authorList>
            <person name="Chen Y."/>
            <person name="Shah S."/>
            <person name="Dougan E. K."/>
            <person name="Thang M."/>
            <person name="Chan C."/>
        </authorList>
    </citation>
    <scope>NUCLEOTIDE SEQUENCE [LARGE SCALE GENOMIC DNA]</scope>
</reference>
<keyword evidence="3" id="KW-1185">Reference proteome</keyword>
<organism evidence="2 3">
    <name type="scientific">Prorocentrum cordatum</name>
    <dbReference type="NCBI Taxonomy" id="2364126"/>
    <lineage>
        <taxon>Eukaryota</taxon>
        <taxon>Sar</taxon>
        <taxon>Alveolata</taxon>
        <taxon>Dinophyceae</taxon>
        <taxon>Prorocentrales</taxon>
        <taxon>Prorocentraceae</taxon>
        <taxon>Prorocentrum</taxon>
    </lineage>
</organism>
<protein>
    <submittedName>
        <fullName evidence="2">Uncharacterized protein</fullName>
    </submittedName>
</protein>
<accession>A0ABN9R4C2</accession>
<gene>
    <name evidence="2" type="ORF">PCOR1329_LOCUS16313</name>
</gene>
<evidence type="ECO:0000313" key="3">
    <source>
        <dbReference type="Proteomes" id="UP001189429"/>
    </source>
</evidence>
<comment type="caution">
    <text evidence="2">The sequence shown here is derived from an EMBL/GenBank/DDBJ whole genome shotgun (WGS) entry which is preliminary data.</text>
</comment>
<evidence type="ECO:0000256" key="1">
    <source>
        <dbReference type="SAM" id="MobiDB-lite"/>
    </source>
</evidence>